<organism evidence="3 4">
    <name type="scientific">Bacillus mycoides</name>
    <dbReference type="NCBI Taxonomy" id="1405"/>
    <lineage>
        <taxon>Bacteria</taxon>
        <taxon>Bacillati</taxon>
        <taxon>Bacillota</taxon>
        <taxon>Bacilli</taxon>
        <taxon>Bacillales</taxon>
        <taxon>Bacillaceae</taxon>
        <taxon>Bacillus</taxon>
        <taxon>Bacillus cereus group</taxon>
    </lineage>
</organism>
<dbReference type="GO" id="GO:0008641">
    <property type="term" value="F:ubiquitin-like modifier activating enzyme activity"/>
    <property type="evidence" value="ECO:0007669"/>
    <property type="project" value="InterPro"/>
</dbReference>
<evidence type="ECO:0000256" key="1">
    <source>
        <dbReference type="ARBA" id="ARBA00009919"/>
    </source>
</evidence>
<dbReference type="InterPro" id="IPR045886">
    <property type="entry name" value="ThiF/MoeB/HesA"/>
</dbReference>
<evidence type="ECO:0000313" key="3">
    <source>
        <dbReference type="EMBL" id="OFD95832.1"/>
    </source>
</evidence>
<dbReference type="SUPFAM" id="SSF69572">
    <property type="entry name" value="Activating enzymes of the ubiquitin-like proteins"/>
    <property type="match status" value="1"/>
</dbReference>
<comment type="caution">
    <text evidence="3">The sequence shown here is derived from an EMBL/GenBank/DDBJ whole genome shotgun (WGS) entry which is preliminary data.</text>
</comment>
<evidence type="ECO:0000313" key="4">
    <source>
        <dbReference type="Proteomes" id="UP000175835"/>
    </source>
</evidence>
<dbReference type="CDD" id="cd00757">
    <property type="entry name" value="ThiF_MoeB_HesA_family"/>
    <property type="match status" value="1"/>
</dbReference>
<gene>
    <name evidence="3" type="ORF">BWGOE11_22470</name>
</gene>
<dbReference type="PANTHER" id="PTHR10953">
    <property type="entry name" value="UBIQUITIN-ACTIVATING ENZYME E1"/>
    <property type="match status" value="1"/>
</dbReference>
<dbReference type="NCBIfam" id="NF009123">
    <property type="entry name" value="PRK12475.1"/>
    <property type="match status" value="1"/>
</dbReference>
<dbReference type="Gene3D" id="3.40.50.720">
    <property type="entry name" value="NAD(P)-binding Rossmann-like Domain"/>
    <property type="match status" value="1"/>
</dbReference>
<dbReference type="EMBL" id="LXLX01000026">
    <property type="protein sequence ID" value="OFD95832.1"/>
    <property type="molecule type" value="Genomic_DNA"/>
</dbReference>
<feature type="domain" description="THIF-type NAD/FAD binding fold" evidence="2">
    <location>
        <begin position="5"/>
        <end position="240"/>
    </location>
</feature>
<dbReference type="PATRIC" id="fig|86662.23.peg.2170"/>
<accession>A0A1E8BPE3</accession>
<dbReference type="GO" id="GO:0005829">
    <property type="term" value="C:cytosol"/>
    <property type="evidence" value="ECO:0007669"/>
    <property type="project" value="TreeGrafter"/>
</dbReference>
<dbReference type="Pfam" id="PF00899">
    <property type="entry name" value="ThiF"/>
    <property type="match status" value="1"/>
</dbReference>
<reference evidence="3 4" key="1">
    <citation type="submission" date="2016-05" db="EMBL/GenBank/DDBJ databases">
        <title>Bacillus thuringiensis and Bacillus weihenstephanensis as novel biocontrol agents of wilt causing Verticillium species.</title>
        <authorList>
            <person name="Hollensteiner J."/>
            <person name="Wemheuer F."/>
            <person name="Harting R."/>
            <person name="Kolarzyk A."/>
            <person name="Diaz-Valerio S."/>
            <person name="Poehlein A."/>
            <person name="Brzuszkiewicz E."/>
            <person name="Nesemann K."/>
            <person name="Braus-Stromeyer S."/>
            <person name="Braus G."/>
            <person name="Daniel R."/>
            <person name="Liesegang H."/>
        </authorList>
    </citation>
    <scope>NUCLEOTIDE SEQUENCE [LARGE SCALE GENOMIC DNA]</scope>
    <source>
        <strain evidence="3 4">GOE11</strain>
    </source>
</reference>
<dbReference type="FunFam" id="3.40.50.720:FF:000080">
    <property type="entry name" value="Thiazole biosynthesis adenylyltransferase ThiF"/>
    <property type="match status" value="1"/>
</dbReference>
<dbReference type="InterPro" id="IPR000594">
    <property type="entry name" value="ThiF_NAD_FAD-bd"/>
</dbReference>
<dbReference type="AlphaFoldDB" id="A0A1E8BPE3"/>
<dbReference type="RefSeq" id="WP_070139211.1">
    <property type="nucleotide sequence ID" value="NZ_LXLM01000027.1"/>
</dbReference>
<dbReference type="InterPro" id="IPR035985">
    <property type="entry name" value="Ubiquitin-activating_enz"/>
</dbReference>
<dbReference type="Proteomes" id="UP000175835">
    <property type="component" value="Unassembled WGS sequence"/>
</dbReference>
<sequence>MEERYSRQVLFSGIGEMGQRKIREKHVLLIGAGALGAANAEALVRMGIRKLTIADRDYVEWSNIQRQQLYTEEDAQQCKPKAIAAAEHLGKINSEVEIVPIVTDVTMQEMEVLTKKVDLILDATDNFDTRLLINDISQKENIPWIYGGCIGSYGVTYTILPGKTPCFRCLMDHPMGGATCDTAGIIQPAVQMVVANQITEAMKILVDDYESLRGTMLSFDIWNNQYLSLKVNRQKKSTCPSCGNVRTYPSLTFESQMKTEVLCGRNTVQIRPGVKGILNLEEIQKRLQKSVNVKKTPYLLSFLMDDYRFVLFTDGRAFIHGTNDMKMAKRLYAKYIG</sequence>
<dbReference type="GO" id="GO:0004792">
    <property type="term" value="F:thiosulfate-cyanide sulfurtransferase activity"/>
    <property type="evidence" value="ECO:0007669"/>
    <property type="project" value="TreeGrafter"/>
</dbReference>
<comment type="similarity">
    <text evidence="1">Belongs to the HesA/MoeB/ThiF family.</text>
</comment>
<dbReference type="GO" id="GO:0008146">
    <property type="term" value="F:sulfotransferase activity"/>
    <property type="evidence" value="ECO:0007669"/>
    <property type="project" value="TreeGrafter"/>
</dbReference>
<name>A0A1E8BPE3_BACMY</name>
<evidence type="ECO:0000259" key="2">
    <source>
        <dbReference type="Pfam" id="PF00899"/>
    </source>
</evidence>
<dbReference type="PANTHER" id="PTHR10953:SF102">
    <property type="entry name" value="ADENYLYLTRANSFERASE AND SULFURTRANSFERASE MOCS3"/>
    <property type="match status" value="1"/>
</dbReference>
<protein>
    <recommendedName>
        <fullName evidence="2">THIF-type NAD/FAD binding fold domain-containing protein</fullName>
    </recommendedName>
</protein>
<dbReference type="GO" id="GO:0016779">
    <property type="term" value="F:nucleotidyltransferase activity"/>
    <property type="evidence" value="ECO:0007669"/>
    <property type="project" value="TreeGrafter"/>
</dbReference>
<proteinExistence type="inferred from homology"/>